<dbReference type="AlphaFoldDB" id="A0A565CES2"/>
<accession>A0A565CES2</accession>
<name>A0A565CES2_9BRAS</name>
<organism evidence="1 2">
    <name type="scientific">Arabis nemorensis</name>
    <dbReference type="NCBI Taxonomy" id="586526"/>
    <lineage>
        <taxon>Eukaryota</taxon>
        <taxon>Viridiplantae</taxon>
        <taxon>Streptophyta</taxon>
        <taxon>Embryophyta</taxon>
        <taxon>Tracheophyta</taxon>
        <taxon>Spermatophyta</taxon>
        <taxon>Magnoliopsida</taxon>
        <taxon>eudicotyledons</taxon>
        <taxon>Gunneridae</taxon>
        <taxon>Pentapetalae</taxon>
        <taxon>rosids</taxon>
        <taxon>malvids</taxon>
        <taxon>Brassicales</taxon>
        <taxon>Brassicaceae</taxon>
        <taxon>Arabideae</taxon>
        <taxon>Arabis</taxon>
    </lineage>
</organism>
<protein>
    <submittedName>
        <fullName evidence="1">Uncharacterized protein</fullName>
    </submittedName>
</protein>
<dbReference type="Proteomes" id="UP000489600">
    <property type="component" value="Unassembled WGS sequence"/>
</dbReference>
<dbReference type="EMBL" id="CABITT030000007">
    <property type="protein sequence ID" value="VVB12086.1"/>
    <property type="molecule type" value="Genomic_DNA"/>
</dbReference>
<keyword evidence="2" id="KW-1185">Reference proteome</keyword>
<reference evidence="1" key="1">
    <citation type="submission" date="2019-07" db="EMBL/GenBank/DDBJ databases">
        <authorList>
            <person name="Dittberner H."/>
        </authorList>
    </citation>
    <scope>NUCLEOTIDE SEQUENCE [LARGE SCALE GENOMIC DNA]</scope>
</reference>
<evidence type="ECO:0000313" key="2">
    <source>
        <dbReference type="Proteomes" id="UP000489600"/>
    </source>
</evidence>
<proteinExistence type="predicted"/>
<sequence length="61" mass="6936">MEAVVKTMVGHSVTKAVRLLVIARLVAAPVVVTWDYKYKVVVEGIGQKMVQGYNRYWLQRS</sequence>
<evidence type="ECO:0000313" key="1">
    <source>
        <dbReference type="EMBL" id="VVB12086.1"/>
    </source>
</evidence>
<comment type="caution">
    <text evidence="1">The sequence shown here is derived from an EMBL/GenBank/DDBJ whole genome shotgun (WGS) entry which is preliminary data.</text>
</comment>
<gene>
    <name evidence="1" type="ORF">ANE_LOCUS22530</name>
</gene>